<dbReference type="PANTHER" id="PTHR38598">
    <property type="entry name" value="INNER MEMBRANE PROTEIN YJCH"/>
    <property type="match status" value="1"/>
</dbReference>
<dbReference type="RefSeq" id="WP_104762357.1">
    <property type="nucleotide sequence ID" value="NZ_FZPM01000004.1"/>
</dbReference>
<gene>
    <name evidence="2" type="ORF">CQA66_06615</name>
</gene>
<evidence type="ECO:0000313" key="3">
    <source>
        <dbReference type="Proteomes" id="UP000256424"/>
    </source>
</evidence>
<protein>
    <submittedName>
        <fullName evidence="2">DUF485 domain-containing protein</fullName>
    </submittedName>
</protein>
<dbReference type="EMBL" id="NXLW01000012">
    <property type="protein sequence ID" value="RDU71340.1"/>
    <property type="molecule type" value="Genomic_DNA"/>
</dbReference>
<reference evidence="2 3" key="1">
    <citation type="submission" date="2018-04" db="EMBL/GenBank/DDBJ databases">
        <title>Novel Campyloabacter and Helicobacter Species and Strains.</title>
        <authorList>
            <person name="Mannion A.J."/>
            <person name="Shen Z."/>
            <person name="Fox J.G."/>
        </authorList>
    </citation>
    <scope>NUCLEOTIDE SEQUENCE [LARGE SCALE GENOMIC DNA]</scope>
    <source>
        <strain evidence="2 3">MIT 97-5075</strain>
    </source>
</reference>
<evidence type="ECO:0000256" key="1">
    <source>
        <dbReference type="SAM" id="Phobius"/>
    </source>
</evidence>
<dbReference type="AlphaFoldDB" id="A0A3D8J275"/>
<dbReference type="InterPro" id="IPR052959">
    <property type="entry name" value="Inner_membrane_assoc"/>
</dbReference>
<dbReference type="OrthoDB" id="5328519at2"/>
<sequence>MSKTNFLLQNMSKEQQAAFHEFEEFMRFKMRFCVFLTVIVLGCYFSFLTLVGFFPDFLGLSVADSPITLGIIFGICAILLGVVSTGIYGFVANMFLDSKQEEIIKKMKKSGLI</sequence>
<comment type="caution">
    <text evidence="2">The sequence shown here is derived from an EMBL/GenBank/DDBJ whole genome shotgun (WGS) entry which is preliminary data.</text>
</comment>
<dbReference type="Proteomes" id="UP000256424">
    <property type="component" value="Unassembled WGS sequence"/>
</dbReference>
<feature type="transmembrane region" description="Helical" evidence="1">
    <location>
        <begin position="67"/>
        <end position="96"/>
    </location>
</feature>
<dbReference type="Pfam" id="PF04341">
    <property type="entry name" value="DUF485"/>
    <property type="match status" value="1"/>
</dbReference>
<evidence type="ECO:0000313" key="2">
    <source>
        <dbReference type="EMBL" id="RDU71340.1"/>
    </source>
</evidence>
<organism evidence="2 3">
    <name type="scientific">Helicobacter aurati</name>
    <dbReference type="NCBI Taxonomy" id="137778"/>
    <lineage>
        <taxon>Bacteria</taxon>
        <taxon>Pseudomonadati</taxon>
        <taxon>Campylobacterota</taxon>
        <taxon>Epsilonproteobacteria</taxon>
        <taxon>Campylobacterales</taxon>
        <taxon>Helicobacteraceae</taxon>
        <taxon>Helicobacter</taxon>
    </lineage>
</organism>
<dbReference type="InterPro" id="IPR007436">
    <property type="entry name" value="DUF485"/>
</dbReference>
<dbReference type="PANTHER" id="PTHR38598:SF1">
    <property type="entry name" value="INNER MEMBRANE PROTEIN YJCH"/>
    <property type="match status" value="1"/>
</dbReference>
<name>A0A3D8J275_9HELI</name>
<dbReference type="GO" id="GO:0005886">
    <property type="term" value="C:plasma membrane"/>
    <property type="evidence" value="ECO:0007669"/>
    <property type="project" value="TreeGrafter"/>
</dbReference>
<accession>A0A3D8J275</accession>
<keyword evidence="1" id="KW-0812">Transmembrane</keyword>
<keyword evidence="1" id="KW-1133">Transmembrane helix</keyword>
<feature type="transmembrane region" description="Helical" evidence="1">
    <location>
        <begin position="32"/>
        <end position="55"/>
    </location>
</feature>
<keyword evidence="3" id="KW-1185">Reference proteome</keyword>
<keyword evidence="1" id="KW-0472">Membrane</keyword>
<proteinExistence type="predicted"/>